<dbReference type="GO" id="GO:0005524">
    <property type="term" value="F:ATP binding"/>
    <property type="evidence" value="ECO:0007669"/>
    <property type="project" value="UniProtKB-UniRule"/>
</dbReference>
<dbReference type="GO" id="GO:0006400">
    <property type="term" value="P:tRNA modification"/>
    <property type="evidence" value="ECO:0007669"/>
    <property type="project" value="TreeGrafter"/>
</dbReference>
<comment type="caution">
    <text evidence="11">The sequence shown here is derived from an EMBL/GenBank/DDBJ whole genome shotgun (WGS) entry which is preliminary data.</text>
</comment>
<dbReference type="PANTHER" id="PTHR11088">
    <property type="entry name" value="TRNA DIMETHYLALLYLTRANSFERASE"/>
    <property type="match status" value="1"/>
</dbReference>
<evidence type="ECO:0000256" key="8">
    <source>
        <dbReference type="ARBA" id="ARBA00022842"/>
    </source>
</evidence>
<comment type="cofactor">
    <cofactor evidence="1 10">
        <name>Mg(2+)</name>
        <dbReference type="ChEBI" id="CHEBI:18420"/>
    </cofactor>
</comment>
<keyword evidence="5 10" id="KW-0819">tRNA processing</keyword>
<keyword evidence="6 10" id="KW-0547">Nucleotide-binding</keyword>
<evidence type="ECO:0000256" key="9">
    <source>
        <dbReference type="ARBA" id="ARBA00049563"/>
    </source>
</evidence>
<gene>
    <name evidence="10" type="primary">miaA</name>
    <name evidence="11" type="ORF">A2527_12945</name>
</gene>
<dbReference type="InterPro" id="IPR027417">
    <property type="entry name" value="P-loop_NTPase"/>
</dbReference>
<dbReference type="GO" id="GO:0052381">
    <property type="term" value="F:tRNA dimethylallyltransferase activity"/>
    <property type="evidence" value="ECO:0007669"/>
    <property type="project" value="UniProtKB-UniRule"/>
</dbReference>
<dbReference type="HAMAP" id="MF_00185">
    <property type="entry name" value="IPP_trans"/>
    <property type="match status" value="1"/>
</dbReference>
<dbReference type="InterPro" id="IPR018022">
    <property type="entry name" value="IPT"/>
</dbReference>
<dbReference type="Pfam" id="PF01715">
    <property type="entry name" value="IPPT"/>
    <property type="match status" value="1"/>
</dbReference>
<feature type="region of interest" description="Interaction with substrate tRNA" evidence="10">
    <location>
        <begin position="39"/>
        <end position="42"/>
    </location>
</feature>
<dbReference type="SUPFAM" id="SSF52540">
    <property type="entry name" value="P-loop containing nucleoside triphosphate hydrolases"/>
    <property type="match status" value="1"/>
</dbReference>
<evidence type="ECO:0000256" key="6">
    <source>
        <dbReference type="ARBA" id="ARBA00022741"/>
    </source>
</evidence>
<dbReference type="Proteomes" id="UP000178449">
    <property type="component" value="Unassembled WGS sequence"/>
</dbReference>
<dbReference type="PANTHER" id="PTHR11088:SF60">
    <property type="entry name" value="TRNA DIMETHYLALLYLTRANSFERASE"/>
    <property type="match status" value="1"/>
</dbReference>
<evidence type="ECO:0000313" key="11">
    <source>
        <dbReference type="EMBL" id="OGG94847.1"/>
    </source>
</evidence>
<dbReference type="Gene3D" id="3.40.50.300">
    <property type="entry name" value="P-loop containing nucleotide triphosphate hydrolases"/>
    <property type="match status" value="1"/>
</dbReference>
<feature type="binding site" evidence="10">
    <location>
        <begin position="14"/>
        <end position="21"/>
    </location>
    <ligand>
        <name>ATP</name>
        <dbReference type="ChEBI" id="CHEBI:30616"/>
    </ligand>
</feature>
<evidence type="ECO:0000256" key="10">
    <source>
        <dbReference type="HAMAP-Rule" id="MF_00185"/>
    </source>
</evidence>
<dbReference type="AlphaFoldDB" id="A0A1F6G9Q5"/>
<dbReference type="EC" id="2.5.1.75" evidence="10"/>
<organism evidence="11 12">
    <name type="scientific">Candidatus Lambdaproteobacteria bacterium RIFOXYD2_FULL_50_16</name>
    <dbReference type="NCBI Taxonomy" id="1817772"/>
    <lineage>
        <taxon>Bacteria</taxon>
        <taxon>Pseudomonadati</taxon>
        <taxon>Pseudomonadota</taxon>
        <taxon>Candidatus Lambdaproteobacteria</taxon>
    </lineage>
</organism>
<feature type="site" description="Interaction with substrate tRNA" evidence="10">
    <location>
        <position position="104"/>
    </location>
</feature>
<comment type="catalytic activity">
    <reaction evidence="9 10">
        <text>adenosine(37) in tRNA + dimethylallyl diphosphate = N(6)-dimethylallyladenosine(37) in tRNA + diphosphate</text>
        <dbReference type="Rhea" id="RHEA:26482"/>
        <dbReference type="Rhea" id="RHEA-COMP:10162"/>
        <dbReference type="Rhea" id="RHEA-COMP:10375"/>
        <dbReference type="ChEBI" id="CHEBI:33019"/>
        <dbReference type="ChEBI" id="CHEBI:57623"/>
        <dbReference type="ChEBI" id="CHEBI:74411"/>
        <dbReference type="ChEBI" id="CHEBI:74415"/>
        <dbReference type="EC" id="2.5.1.75"/>
    </reaction>
</comment>
<dbReference type="EMBL" id="MFNE01000033">
    <property type="protein sequence ID" value="OGG94847.1"/>
    <property type="molecule type" value="Genomic_DNA"/>
</dbReference>
<dbReference type="STRING" id="1817772.A2527_12945"/>
<evidence type="ECO:0000256" key="2">
    <source>
        <dbReference type="ARBA" id="ARBA00003213"/>
    </source>
</evidence>
<comment type="similarity">
    <text evidence="3 10">Belongs to the IPP transferase family.</text>
</comment>
<keyword evidence="7 10" id="KW-0067">ATP-binding</keyword>
<evidence type="ECO:0000256" key="4">
    <source>
        <dbReference type="ARBA" id="ARBA00022679"/>
    </source>
</evidence>
<comment type="caution">
    <text evidence="10">Lacks conserved residue(s) required for the propagation of feature annotation.</text>
</comment>
<evidence type="ECO:0000256" key="1">
    <source>
        <dbReference type="ARBA" id="ARBA00001946"/>
    </source>
</evidence>
<accession>A0A1F6G9Q5</accession>
<name>A0A1F6G9Q5_9PROT</name>
<feature type="binding site" evidence="10">
    <location>
        <begin position="16"/>
        <end position="21"/>
    </location>
    <ligand>
        <name>substrate</name>
    </ligand>
</feature>
<evidence type="ECO:0000256" key="7">
    <source>
        <dbReference type="ARBA" id="ARBA00022840"/>
    </source>
</evidence>
<sequence>MKHSPFQPKIIIAGPTASGKTKLAVALARHLDGEIISADSRQVYRGLDLVSGKDLKEYGEVPYHGINLLEISQEYSASRFQLWARAWISSIEGRGKVAILCGGTGHYLKALIQDYPFAHPGHNPHFSHFLESLPLPFLTLVAGELKLSGPTDSKRRIARQIEKALSPQVPSPAAPPDWQFQVFLLKVDRTLLRTRILSRLKERFEQGMIGEVEGILNQGVPADRLLSLGLEYKWITRYLLGEINREELELGLYQAICQFAKRQETFFRYMQKEGIAMQPVESLEQMLERLKK</sequence>
<protein>
    <recommendedName>
        <fullName evidence="10">tRNA dimethylallyltransferase</fullName>
        <ecNumber evidence="10">2.5.1.75</ecNumber>
    </recommendedName>
    <alternativeName>
        <fullName evidence="10">Dimethylallyl diphosphate:tRNA dimethylallyltransferase</fullName>
        <shortName evidence="10">DMAPP:tRNA dimethylallyltransferase</shortName>
        <shortName evidence="10">DMATase</shortName>
    </alternativeName>
    <alternativeName>
        <fullName evidence="10">Isopentenyl-diphosphate:tRNA isopentenyltransferase</fullName>
        <shortName evidence="10">IPP transferase</shortName>
        <shortName evidence="10">IPPT</shortName>
        <shortName evidence="10">IPTase</shortName>
    </alternativeName>
</protein>
<evidence type="ECO:0000256" key="3">
    <source>
        <dbReference type="ARBA" id="ARBA00005842"/>
    </source>
</evidence>
<keyword evidence="8 10" id="KW-0460">Magnesium</keyword>
<comment type="subunit">
    <text evidence="10">Monomer.</text>
</comment>
<evidence type="ECO:0000256" key="5">
    <source>
        <dbReference type="ARBA" id="ARBA00022694"/>
    </source>
</evidence>
<proteinExistence type="inferred from homology"/>
<reference evidence="11 12" key="1">
    <citation type="journal article" date="2016" name="Nat. Commun.">
        <title>Thousands of microbial genomes shed light on interconnected biogeochemical processes in an aquifer system.</title>
        <authorList>
            <person name="Anantharaman K."/>
            <person name="Brown C.T."/>
            <person name="Hug L.A."/>
            <person name="Sharon I."/>
            <person name="Castelle C.J."/>
            <person name="Probst A.J."/>
            <person name="Thomas B.C."/>
            <person name="Singh A."/>
            <person name="Wilkins M.J."/>
            <person name="Karaoz U."/>
            <person name="Brodie E.L."/>
            <person name="Williams K.H."/>
            <person name="Hubbard S.S."/>
            <person name="Banfield J.F."/>
        </authorList>
    </citation>
    <scope>NUCLEOTIDE SEQUENCE [LARGE SCALE GENOMIC DNA]</scope>
</reference>
<keyword evidence="4 10" id="KW-0808">Transferase</keyword>
<comment type="function">
    <text evidence="2 10">Catalyzes the transfer of a dimethylallyl group onto the adenine at position 37 in tRNAs that read codons beginning with uridine, leading to the formation of N6-(dimethylallyl)adenosine (i(6)A).</text>
</comment>
<dbReference type="InterPro" id="IPR039657">
    <property type="entry name" value="Dimethylallyltransferase"/>
</dbReference>
<evidence type="ECO:0000313" key="12">
    <source>
        <dbReference type="Proteomes" id="UP000178449"/>
    </source>
</evidence>